<keyword evidence="1" id="KW-0479">Metal-binding</keyword>
<dbReference type="Pfam" id="PF00097">
    <property type="entry name" value="zf-C3HC4"/>
    <property type="match status" value="1"/>
</dbReference>
<dbReference type="GO" id="GO:0005634">
    <property type="term" value="C:nucleus"/>
    <property type="evidence" value="ECO:0007669"/>
    <property type="project" value="TreeGrafter"/>
</dbReference>
<evidence type="ECO:0000256" key="9">
    <source>
        <dbReference type="SAM" id="MobiDB-lite"/>
    </source>
</evidence>
<dbReference type="SMART" id="SM00184">
    <property type="entry name" value="RING"/>
    <property type="match status" value="1"/>
</dbReference>
<evidence type="ECO:0000256" key="2">
    <source>
        <dbReference type="ARBA" id="ARBA00022741"/>
    </source>
</evidence>
<evidence type="ECO:0000313" key="14">
    <source>
        <dbReference type="Proteomes" id="UP001497497"/>
    </source>
</evidence>
<dbReference type="SMART" id="SM00487">
    <property type="entry name" value="DEXDc"/>
    <property type="match status" value="1"/>
</dbReference>
<comment type="caution">
    <text evidence="13">The sequence shown here is derived from an EMBL/GenBank/DDBJ whole genome shotgun (WGS) entry which is preliminary data.</text>
</comment>
<organism evidence="13 14">
    <name type="scientific">Lymnaea stagnalis</name>
    <name type="common">Great pond snail</name>
    <name type="synonym">Helix stagnalis</name>
    <dbReference type="NCBI Taxonomy" id="6523"/>
    <lineage>
        <taxon>Eukaryota</taxon>
        <taxon>Metazoa</taxon>
        <taxon>Spiralia</taxon>
        <taxon>Lophotrochozoa</taxon>
        <taxon>Mollusca</taxon>
        <taxon>Gastropoda</taxon>
        <taxon>Heterobranchia</taxon>
        <taxon>Euthyneura</taxon>
        <taxon>Panpulmonata</taxon>
        <taxon>Hygrophila</taxon>
        <taxon>Lymnaeoidea</taxon>
        <taxon>Lymnaeidae</taxon>
        <taxon>Lymnaea</taxon>
    </lineage>
</organism>
<dbReference type="PANTHER" id="PTHR45626:SF17">
    <property type="entry name" value="HELICASE-LIKE TRANSCRIPTION FACTOR"/>
    <property type="match status" value="1"/>
</dbReference>
<dbReference type="InterPro" id="IPR027417">
    <property type="entry name" value="P-loop_NTPase"/>
</dbReference>
<keyword evidence="2" id="KW-0547">Nucleotide-binding</keyword>
<sequence length="1389" mass="154707">MLSVMSMESGGDSHPVDPGSISDEDLLALFQPNLDNDSPASNLDYFSDLADLAQSSAPLNEGERQTSAAPVYPGEHQDSLWPDSKYNQSFNRSWSPYLNGIEDISDESSDSTDMPPASVFHPEQDMHISNQNSPFSSAAMNVDQDITNLPNIQVPVLLRNSEEHSNSSQLDKGLEFPSSTVSLLPTSHQSQNEFFPNSSQSSGFSSSGNNELSRYWDPHLSGLLDEEGEVFKSSMKAVDLSVSGRTDFSNHSSEIPFGKEFIGKFESEIVNVKGKISSGEIVSLVRASSMFDPYGIQVENRFGIIIGSIKGKHAVVLSHILDKSLAIIKGKVSVTPRNIFSFPLTINLWGDLDKMGQVLDYLKANDIPVESQFRMDNTQNQPTSSLFPMDYGHVLSSRTYVSPIEMENELDEMFKTLDEGDKVTEADPALAVRTPMYPHQKQALNWMMCKENKDTLPPFWNKRGDLYVNTLTKERTVKKPDSIHGGILADDMGLGKTLEMISLIVTNFVKGKPLAEPCSKVTRDHFGSVGKMSKSTSFSRIKQESDSKSSLDSSSNSPSPHRLILPSHPSTASVDIISECNNFHALNNVAVKMEDQDSLSSGFETSRSTDLTTEVLERKPIPPLVLKRSVSRRSSKRSIWCVDSDDEDIEDLSLCLGNEFKGKGVGKKSKNQESSEVAVLVAMNSSQNCSPGELQQPVDYKDVPVGDLHVQNNVIDGPHLTRNKTEYPEKKLLEQVTEHGNSLEEAIDVDALPDNANTVPNNSQDVIMVSEDLQVVKPEPNDYSETKVQEAAIVISDSEDELPDIVSPLIKKKLAIKKLSQKVNAYVDKETGRTCTNSPRGTLIICPLSVISNWVDQFEEHIADNVLINLHVYYGQKRTLDVEFLKGQDVVVTTYSTLMSDFKRGDSSPLHQVEWLRVVLDEGHIIRNPAAQQTKAIFKLEAERRWVLTGTPIQNSLKDLWSLINFLKVEPFTEKHFWNRIIAVPMIKHEPQAVRRVAHLVRNLALRRTKNQQLNGKPILSLPGRHVYLEKITLSPEERSVYDAVQNRSQDIFGDFCDDGTLLNHYGTILTLLLRLRQLCCHSLLVRKTLAKNKNPDAVLDDILHSDNAISEGDKGDRQKLIAQLMAVLESGSDEECSICLESLKEPIITSCAHVYCRKCIEHVIETNLNEARCPMCRSLVEKNELYGVPENAENVNGNQESLEIAPNEWKSSAKVDALMKALHELRLSDPNVKSVIVSQFTALLTLLETPLEEQGFKFARLDGSMRAGDRSAAVHQFSDKSPGSPTIFLLSLKAGGVGINLTAASRVFLMDPAWNPAAEDQCFDRCHRLGQTSDVIITKFVIEDSIEERMLELQDKKRQLINGVLDKKLSADQRRDIRINEIRTLLNL</sequence>
<dbReference type="PROSITE" id="PS51192">
    <property type="entry name" value="HELICASE_ATP_BIND_1"/>
    <property type="match status" value="1"/>
</dbReference>
<dbReference type="Pfam" id="PF00176">
    <property type="entry name" value="SNF2-rel_dom"/>
    <property type="match status" value="1"/>
</dbReference>
<dbReference type="InterPro" id="IPR018957">
    <property type="entry name" value="Znf_C3HC4_RING-type"/>
</dbReference>
<keyword evidence="4" id="KW-0378">Hydrolase</keyword>
<gene>
    <name evidence="13" type="ORF">GSLYS_00014499001</name>
</gene>
<keyword evidence="14" id="KW-1185">Reference proteome</keyword>
<name>A0AAV2I5U5_LYMST</name>
<dbReference type="GO" id="GO:0008094">
    <property type="term" value="F:ATP-dependent activity, acting on DNA"/>
    <property type="evidence" value="ECO:0007669"/>
    <property type="project" value="TreeGrafter"/>
</dbReference>
<feature type="compositionally biased region" description="Low complexity" evidence="9">
    <location>
        <begin position="550"/>
        <end position="560"/>
    </location>
</feature>
<feature type="region of interest" description="Disordered" evidence="9">
    <location>
        <begin position="530"/>
        <end position="567"/>
    </location>
</feature>
<feature type="region of interest" description="Disordered" evidence="9">
    <location>
        <begin position="58"/>
        <end position="80"/>
    </location>
</feature>
<dbReference type="GO" id="GO:0016787">
    <property type="term" value="F:hydrolase activity"/>
    <property type="evidence" value="ECO:0007669"/>
    <property type="project" value="UniProtKB-KW"/>
</dbReference>
<dbReference type="PROSITE" id="PS51194">
    <property type="entry name" value="HELICASE_CTER"/>
    <property type="match status" value="1"/>
</dbReference>
<dbReference type="PROSITE" id="PS00518">
    <property type="entry name" value="ZF_RING_1"/>
    <property type="match status" value="1"/>
</dbReference>
<feature type="domain" description="Helicase C-terminal" evidence="12">
    <location>
        <begin position="1215"/>
        <end position="1384"/>
    </location>
</feature>
<dbReference type="InterPro" id="IPR017907">
    <property type="entry name" value="Znf_RING_CS"/>
</dbReference>
<feature type="region of interest" description="Disordered" evidence="9">
    <location>
        <begin position="1"/>
        <end position="22"/>
    </location>
</feature>
<evidence type="ECO:0000256" key="7">
    <source>
        <dbReference type="ARBA" id="ARBA00022840"/>
    </source>
</evidence>
<dbReference type="Proteomes" id="UP001497497">
    <property type="component" value="Unassembled WGS sequence"/>
</dbReference>
<dbReference type="Gene3D" id="3.30.40.10">
    <property type="entry name" value="Zinc/RING finger domain, C3HC4 (zinc finger)"/>
    <property type="match status" value="1"/>
</dbReference>
<dbReference type="InterPro" id="IPR000330">
    <property type="entry name" value="SNF2_N"/>
</dbReference>
<feature type="domain" description="RING-type" evidence="10">
    <location>
        <begin position="1137"/>
        <end position="1178"/>
    </location>
</feature>
<dbReference type="PROSITE" id="PS50089">
    <property type="entry name" value="ZF_RING_2"/>
    <property type="match status" value="1"/>
</dbReference>
<proteinExistence type="predicted"/>
<feature type="compositionally biased region" description="Low complexity" evidence="9">
    <location>
        <begin position="194"/>
        <end position="209"/>
    </location>
</feature>
<reference evidence="13 14" key="1">
    <citation type="submission" date="2024-04" db="EMBL/GenBank/DDBJ databases">
        <authorList>
            <consortium name="Genoscope - CEA"/>
            <person name="William W."/>
        </authorList>
    </citation>
    <scope>NUCLEOTIDE SEQUENCE [LARGE SCALE GENOMIC DNA]</scope>
</reference>
<dbReference type="Pfam" id="PF00271">
    <property type="entry name" value="Helicase_C"/>
    <property type="match status" value="1"/>
</dbReference>
<dbReference type="GO" id="GO:0005524">
    <property type="term" value="F:ATP binding"/>
    <property type="evidence" value="ECO:0007669"/>
    <property type="project" value="UniProtKB-KW"/>
</dbReference>
<keyword evidence="7" id="KW-0067">ATP-binding</keyword>
<evidence type="ECO:0000256" key="3">
    <source>
        <dbReference type="ARBA" id="ARBA00022771"/>
    </source>
</evidence>
<dbReference type="GO" id="GO:0008270">
    <property type="term" value="F:zinc ion binding"/>
    <property type="evidence" value="ECO:0007669"/>
    <property type="project" value="UniProtKB-KW"/>
</dbReference>
<evidence type="ECO:0000259" key="11">
    <source>
        <dbReference type="PROSITE" id="PS51192"/>
    </source>
</evidence>
<dbReference type="CDD" id="cd18793">
    <property type="entry name" value="SF2_C_SNF"/>
    <property type="match status" value="1"/>
</dbReference>
<dbReference type="Gene3D" id="3.40.50.10810">
    <property type="entry name" value="Tandem AAA-ATPase domain"/>
    <property type="match status" value="2"/>
</dbReference>
<dbReference type="CDD" id="cd16509">
    <property type="entry name" value="RING-HC_HLTF"/>
    <property type="match status" value="1"/>
</dbReference>
<dbReference type="InterPro" id="IPR050628">
    <property type="entry name" value="SNF2_RAD54_helicase_TF"/>
</dbReference>
<feature type="region of interest" description="Disordered" evidence="9">
    <location>
        <begin position="189"/>
        <end position="209"/>
    </location>
</feature>
<dbReference type="Gene3D" id="3.30.70.2330">
    <property type="match status" value="1"/>
</dbReference>
<dbReference type="GO" id="GO:0006281">
    <property type="term" value="P:DNA repair"/>
    <property type="evidence" value="ECO:0007669"/>
    <property type="project" value="TreeGrafter"/>
</dbReference>
<dbReference type="Gene3D" id="3.40.50.300">
    <property type="entry name" value="P-loop containing nucleotide triphosphate hydrolases"/>
    <property type="match status" value="1"/>
</dbReference>
<dbReference type="EMBL" id="CAXITT010000402">
    <property type="protein sequence ID" value="CAL1540850.1"/>
    <property type="molecule type" value="Genomic_DNA"/>
</dbReference>
<dbReference type="InterPro" id="IPR038718">
    <property type="entry name" value="SNF2-like_sf"/>
</dbReference>
<evidence type="ECO:0000256" key="6">
    <source>
        <dbReference type="ARBA" id="ARBA00022833"/>
    </source>
</evidence>
<keyword evidence="3 8" id="KW-0863">Zinc-finger</keyword>
<evidence type="ECO:0000256" key="5">
    <source>
        <dbReference type="ARBA" id="ARBA00022806"/>
    </source>
</evidence>
<dbReference type="SUPFAM" id="SSF52540">
    <property type="entry name" value="P-loop containing nucleoside triphosphate hydrolases"/>
    <property type="match status" value="3"/>
</dbReference>
<dbReference type="InterPro" id="IPR049730">
    <property type="entry name" value="SNF2/RAD54-like_C"/>
</dbReference>
<dbReference type="GO" id="GO:0004386">
    <property type="term" value="F:helicase activity"/>
    <property type="evidence" value="ECO:0007669"/>
    <property type="project" value="UniProtKB-KW"/>
</dbReference>
<evidence type="ECO:0000256" key="4">
    <source>
        <dbReference type="ARBA" id="ARBA00022801"/>
    </source>
</evidence>
<keyword evidence="5" id="KW-0347">Helicase</keyword>
<keyword evidence="6" id="KW-0862">Zinc</keyword>
<evidence type="ECO:0000259" key="12">
    <source>
        <dbReference type="PROSITE" id="PS51194"/>
    </source>
</evidence>
<evidence type="ECO:0000256" key="8">
    <source>
        <dbReference type="PROSITE-ProRule" id="PRU00175"/>
    </source>
</evidence>
<evidence type="ECO:0000259" key="10">
    <source>
        <dbReference type="PROSITE" id="PS50089"/>
    </source>
</evidence>
<accession>A0AAV2I5U5</accession>
<feature type="domain" description="Helicase ATP-binding" evidence="11">
    <location>
        <begin position="837"/>
        <end position="970"/>
    </location>
</feature>
<dbReference type="PANTHER" id="PTHR45626">
    <property type="entry name" value="TRANSCRIPTION TERMINATION FACTOR 2-RELATED"/>
    <property type="match status" value="1"/>
</dbReference>
<protein>
    <recommendedName>
        <fullName evidence="15">Helicase-like transcription factor CHR28</fullName>
    </recommendedName>
</protein>
<evidence type="ECO:0000313" key="13">
    <source>
        <dbReference type="EMBL" id="CAL1540850.1"/>
    </source>
</evidence>
<evidence type="ECO:0008006" key="15">
    <source>
        <dbReference type="Google" id="ProtNLM"/>
    </source>
</evidence>
<dbReference type="SMART" id="SM00490">
    <property type="entry name" value="HELICc"/>
    <property type="match status" value="1"/>
</dbReference>
<dbReference type="InterPro" id="IPR001841">
    <property type="entry name" value="Znf_RING"/>
</dbReference>
<evidence type="ECO:0000256" key="1">
    <source>
        <dbReference type="ARBA" id="ARBA00022723"/>
    </source>
</evidence>
<dbReference type="InterPro" id="IPR013083">
    <property type="entry name" value="Znf_RING/FYVE/PHD"/>
</dbReference>
<dbReference type="InterPro" id="IPR001650">
    <property type="entry name" value="Helicase_C-like"/>
</dbReference>
<dbReference type="SUPFAM" id="SSF57850">
    <property type="entry name" value="RING/U-box"/>
    <property type="match status" value="1"/>
</dbReference>
<dbReference type="InterPro" id="IPR014001">
    <property type="entry name" value="Helicase_ATP-bd"/>
</dbReference>